<name>A0ABQ4STL6_9HYPH</name>
<dbReference type="Proteomes" id="UP001055102">
    <property type="component" value="Unassembled WGS sequence"/>
</dbReference>
<gene>
    <name evidence="1" type="ORF">AOPFMNJM_0310</name>
</gene>
<dbReference type="EMBL" id="BPQR01000004">
    <property type="protein sequence ID" value="GJE05016.1"/>
    <property type="molecule type" value="Genomic_DNA"/>
</dbReference>
<proteinExistence type="predicted"/>
<reference evidence="1" key="1">
    <citation type="journal article" date="2021" name="Front. Microbiol.">
        <title>Comprehensive Comparative Genomics and Phenotyping of Methylobacterium Species.</title>
        <authorList>
            <person name="Alessa O."/>
            <person name="Ogura Y."/>
            <person name="Fujitani Y."/>
            <person name="Takami H."/>
            <person name="Hayashi T."/>
            <person name="Sahin N."/>
            <person name="Tani A."/>
        </authorList>
    </citation>
    <scope>NUCLEOTIDE SEQUENCE</scope>
    <source>
        <strain evidence="1">LMG 23639</strain>
    </source>
</reference>
<keyword evidence="2" id="KW-1185">Reference proteome</keyword>
<protein>
    <submittedName>
        <fullName evidence="1">Uncharacterized protein</fullName>
    </submittedName>
</protein>
<accession>A0ABQ4STL6</accession>
<sequence>MGAVPVASAYNAPGFKKSAPIFPTKDPPIHAFGTAATATLEVAVASTAKAFKSPVRVASFTISVTVEYRARSITPRIARRRIESREHLGRYRWIVERALA</sequence>
<evidence type="ECO:0000313" key="2">
    <source>
        <dbReference type="Proteomes" id="UP001055102"/>
    </source>
</evidence>
<reference evidence="1" key="2">
    <citation type="submission" date="2021-08" db="EMBL/GenBank/DDBJ databases">
        <authorList>
            <person name="Tani A."/>
            <person name="Ola A."/>
            <person name="Ogura Y."/>
            <person name="Katsura K."/>
            <person name="Hayashi T."/>
        </authorList>
    </citation>
    <scope>NUCLEOTIDE SEQUENCE</scope>
    <source>
        <strain evidence="1">LMG 23639</strain>
    </source>
</reference>
<comment type="caution">
    <text evidence="1">The sequence shown here is derived from an EMBL/GenBank/DDBJ whole genome shotgun (WGS) entry which is preliminary data.</text>
</comment>
<organism evidence="1 2">
    <name type="scientific">Methylobacterium jeotgali</name>
    <dbReference type="NCBI Taxonomy" id="381630"/>
    <lineage>
        <taxon>Bacteria</taxon>
        <taxon>Pseudomonadati</taxon>
        <taxon>Pseudomonadota</taxon>
        <taxon>Alphaproteobacteria</taxon>
        <taxon>Hyphomicrobiales</taxon>
        <taxon>Methylobacteriaceae</taxon>
        <taxon>Methylobacterium</taxon>
    </lineage>
</organism>
<evidence type="ECO:0000313" key="1">
    <source>
        <dbReference type="EMBL" id="GJE05016.1"/>
    </source>
</evidence>